<feature type="transmembrane region" description="Helical" evidence="1">
    <location>
        <begin position="6"/>
        <end position="26"/>
    </location>
</feature>
<sequence>MNIDIIVKVIIPILGAILTYLIVPFIKSKTTKEQRENIYFWVKVAVGAAEQIYREKGEGKLKKEYVVAFLTSKGIDITMEELDVLIESAVKELNMIKDKTLE</sequence>
<gene>
    <name evidence="2" type="ORF">SAMN02745784_02873</name>
</gene>
<dbReference type="STRING" id="1123404.SAMN02745784_02873"/>
<accession>A0A1M4Z2U8</accession>
<dbReference type="EMBL" id="FQTY01000021">
    <property type="protein sequence ID" value="SHF12117.1"/>
    <property type="molecule type" value="Genomic_DNA"/>
</dbReference>
<dbReference type="AlphaFoldDB" id="A0A1M4Z2U8"/>
<keyword evidence="1" id="KW-0812">Transmembrane</keyword>
<evidence type="ECO:0000313" key="3">
    <source>
        <dbReference type="Proteomes" id="UP000184114"/>
    </source>
</evidence>
<protein>
    <submittedName>
        <fullName evidence="2">Bacteriophage holin of superfamily 6 (Holin_LLH)</fullName>
    </submittedName>
</protein>
<proteinExistence type="predicted"/>
<organism evidence="2 3">
    <name type="scientific">Tissierella praeacuta DSM 18095</name>
    <dbReference type="NCBI Taxonomy" id="1123404"/>
    <lineage>
        <taxon>Bacteria</taxon>
        <taxon>Bacillati</taxon>
        <taxon>Bacillota</taxon>
        <taxon>Tissierellia</taxon>
        <taxon>Tissierellales</taxon>
        <taxon>Tissierellaceae</taxon>
        <taxon>Tissierella</taxon>
    </lineage>
</organism>
<dbReference type="GeneID" id="90994562"/>
<reference evidence="3" key="1">
    <citation type="submission" date="2016-11" db="EMBL/GenBank/DDBJ databases">
        <authorList>
            <person name="Varghese N."/>
            <person name="Submissions S."/>
        </authorList>
    </citation>
    <scope>NUCLEOTIDE SEQUENCE [LARGE SCALE GENOMIC DNA]</scope>
    <source>
        <strain evidence="3">DSM 18095</strain>
    </source>
</reference>
<keyword evidence="1" id="KW-1133">Transmembrane helix</keyword>
<dbReference type="Pfam" id="PF09682">
    <property type="entry name" value="Phage_holin_6_1"/>
    <property type="match status" value="1"/>
</dbReference>
<keyword evidence="1" id="KW-0472">Membrane</keyword>
<keyword evidence="3" id="KW-1185">Reference proteome</keyword>
<dbReference type="Proteomes" id="UP000184114">
    <property type="component" value="Unassembled WGS sequence"/>
</dbReference>
<dbReference type="RefSeq" id="WP_072977555.1">
    <property type="nucleotide sequence ID" value="NZ_FQTY01000021.1"/>
</dbReference>
<evidence type="ECO:0000256" key="1">
    <source>
        <dbReference type="SAM" id="Phobius"/>
    </source>
</evidence>
<evidence type="ECO:0000313" key="2">
    <source>
        <dbReference type="EMBL" id="SHF12117.1"/>
    </source>
</evidence>
<name>A0A1M4Z2U8_9FIRM</name>
<dbReference type="InterPro" id="IPR010026">
    <property type="entry name" value="Phage_holin_LL-H"/>
</dbReference>